<accession>A0A8C3U9E3</accession>
<organism evidence="1 2">
    <name type="scientific">Catharus ustulatus</name>
    <name type="common">Russet-backed thrush</name>
    <name type="synonym">Hylocichla ustulatus</name>
    <dbReference type="NCBI Taxonomy" id="91951"/>
    <lineage>
        <taxon>Eukaryota</taxon>
        <taxon>Metazoa</taxon>
        <taxon>Chordata</taxon>
        <taxon>Craniata</taxon>
        <taxon>Vertebrata</taxon>
        <taxon>Euteleostomi</taxon>
        <taxon>Archelosauria</taxon>
        <taxon>Archosauria</taxon>
        <taxon>Dinosauria</taxon>
        <taxon>Saurischia</taxon>
        <taxon>Theropoda</taxon>
        <taxon>Coelurosauria</taxon>
        <taxon>Aves</taxon>
        <taxon>Neognathae</taxon>
        <taxon>Neoaves</taxon>
        <taxon>Telluraves</taxon>
        <taxon>Australaves</taxon>
        <taxon>Passeriformes</taxon>
        <taxon>Turdidae</taxon>
        <taxon>Catharus</taxon>
    </lineage>
</organism>
<reference evidence="1" key="1">
    <citation type="submission" date="2020-10" db="EMBL/GenBank/DDBJ databases">
        <title>Catharus ustulatus (Swainson's thrush) genome, bCatUst1, primary haplotype v2.</title>
        <authorList>
            <person name="Delmore K."/>
            <person name="Vafadar M."/>
            <person name="Formenti G."/>
            <person name="Chow W."/>
            <person name="Pelan S."/>
            <person name="Howe K."/>
            <person name="Rhie A."/>
            <person name="Mountcastle J."/>
            <person name="Haase B."/>
            <person name="Fedrigo O."/>
            <person name="Jarvis E.D."/>
        </authorList>
    </citation>
    <scope>NUCLEOTIDE SEQUENCE [LARGE SCALE GENOMIC DNA]</scope>
</reference>
<keyword evidence="2" id="KW-1185">Reference proteome</keyword>
<dbReference type="InterPro" id="IPR052107">
    <property type="entry name" value="HEAT6"/>
</dbReference>
<protein>
    <submittedName>
        <fullName evidence="1">Uncharacterized protein</fullName>
    </submittedName>
</protein>
<dbReference type="PANTHER" id="PTHR13366:SF0">
    <property type="entry name" value="HEAT REPEAT-CONTAINING PROTEIN 6"/>
    <property type="match status" value="1"/>
</dbReference>
<evidence type="ECO:0000313" key="2">
    <source>
        <dbReference type="Proteomes" id="UP000694563"/>
    </source>
</evidence>
<dbReference type="PANTHER" id="PTHR13366">
    <property type="entry name" value="MALARIA ANTIGEN-RELATED"/>
    <property type="match status" value="1"/>
</dbReference>
<name>A0A8C3U9E3_CATUS</name>
<dbReference type="Proteomes" id="UP000694563">
    <property type="component" value="Chromosome 22"/>
</dbReference>
<dbReference type="AlphaFoldDB" id="A0A8C3U9E3"/>
<proteinExistence type="predicted"/>
<sequence>MAAAVPVEPVEPGPAGSLRRCLARLGSLQARPDGGRRTELHLLFDQLISESCGPEPDVCAVLVQGCQLVPLDQEHLVSKVCQLIHHLLNRYQVGRVWPCPSCPSLSQWNSPFFQGCGANLQADFLGFSLF</sequence>
<dbReference type="Ensembl" id="ENSCUST00005009099.1">
    <property type="protein sequence ID" value="ENSCUSP00005008735.1"/>
    <property type="gene ID" value="ENSCUSG00005005519.1"/>
</dbReference>
<reference evidence="1" key="2">
    <citation type="submission" date="2025-08" db="UniProtKB">
        <authorList>
            <consortium name="Ensembl"/>
        </authorList>
    </citation>
    <scope>IDENTIFICATION</scope>
</reference>
<evidence type="ECO:0000313" key="1">
    <source>
        <dbReference type="Ensembl" id="ENSCUSP00005008735.1"/>
    </source>
</evidence>
<reference evidence="1" key="3">
    <citation type="submission" date="2025-09" db="UniProtKB">
        <authorList>
            <consortium name="Ensembl"/>
        </authorList>
    </citation>
    <scope>IDENTIFICATION</scope>
</reference>